<evidence type="ECO:0000256" key="1">
    <source>
        <dbReference type="ARBA" id="ARBA00006475"/>
    </source>
</evidence>
<dbReference type="Pfam" id="PF17172">
    <property type="entry name" value="GST_N_4"/>
    <property type="match status" value="1"/>
</dbReference>
<dbReference type="Proteomes" id="UP001280581">
    <property type="component" value="Unassembled WGS sequence"/>
</dbReference>
<gene>
    <name evidence="3" type="ORF">GRF29_69g1630693</name>
</gene>
<dbReference type="SFLD" id="SFLDG01180">
    <property type="entry name" value="SUF1"/>
    <property type="match status" value="1"/>
</dbReference>
<dbReference type="SFLD" id="SFLDS00019">
    <property type="entry name" value="Glutathione_Transferase_(cytos"/>
    <property type="match status" value="1"/>
</dbReference>
<name>A0AAN6LX56_9PLEO</name>
<dbReference type="AlphaFoldDB" id="A0AAN6LX56"/>
<proteinExistence type="inferred from homology"/>
<protein>
    <recommendedName>
        <fullName evidence="2">Thioredoxin-like fold domain-containing protein</fullName>
    </recommendedName>
</protein>
<sequence>MEATNHPNITIYRGWDTPTKYVWSPFVTKTEFRLRTASLPYTSAAGSPRTAPKGKIPYIELSTPTRPTEHIADSTLISKSLGERGIARDLNANLTALQRGQDLAIRALFEEKLYFFTGHERWVKNYYTMRDHVLWAIPYPLRLVIGNLAYRGNVRKMYEQGSGRFSDEEISAFVREIWDGVSGILEESRRGAKSEDCFWVLGGEEPTEADSTVFGFVVSTLVCDAAPQTRELVKSEFPVVVEYAERIHKRWFPDYDM</sequence>
<dbReference type="GO" id="GO:0005737">
    <property type="term" value="C:cytoplasm"/>
    <property type="evidence" value="ECO:0007669"/>
    <property type="project" value="TreeGrafter"/>
</dbReference>
<dbReference type="InterPro" id="IPR026928">
    <property type="entry name" value="FAX/IsoI-like"/>
</dbReference>
<feature type="domain" description="Thioredoxin-like fold" evidence="2">
    <location>
        <begin position="25"/>
        <end position="124"/>
    </location>
</feature>
<dbReference type="PANTHER" id="PTHR12289">
    <property type="entry name" value="METAXIN RELATED"/>
    <property type="match status" value="1"/>
</dbReference>
<comment type="caution">
    <text evidence="3">The sequence shown here is derived from an EMBL/GenBank/DDBJ whole genome shotgun (WGS) entry which is preliminary data.</text>
</comment>
<dbReference type="InterPro" id="IPR040079">
    <property type="entry name" value="Glutathione_S-Trfase"/>
</dbReference>
<reference evidence="3 4" key="1">
    <citation type="submission" date="2021-02" db="EMBL/GenBank/DDBJ databases">
        <title>Genome assembly of Pseudopithomyces chartarum.</title>
        <authorList>
            <person name="Jauregui R."/>
            <person name="Singh J."/>
            <person name="Voisey C."/>
        </authorList>
    </citation>
    <scope>NUCLEOTIDE SEQUENCE [LARGE SCALE GENOMIC DNA]</scope>
    <source>
        <strain evidence="3 4">AGR01</strain>
    </source>
</reference>
<evidence type="ECO:0000313" key="4">
    <source>
        <dbReference type="Proteomes" id="UP001280581"/>
    </source>
</evidence>
<keyword evidence="4" id="KW-1185">Reference proteome</keyword>
<dbReference type="EMBL" id="WVTA01000006">
    <property type="protein sequence ID" value="KAK3209378.1"/>
    <property type="molecule type" value="Genomic_DNA"/>
</dbReference>
<dbReference type="PANTHER" id="PTHR12289:SF41">
    <property type="entry name" value="FAILED AXON CONNECTIONS-RELATED"/>
    <property type="match status" value="1"/>
</dbReference>
<organism evidence="3 4">
    <name type="scientific">Pseudopithomyces chartarum</name>
    <dbReference type="NCBI Taxonomy" id="1892770"/>
    <lineage>
        <taxon>Eukaryota</taxon>
        <taxon>Fungi</taxon>
        <taxon>Dikarya</taxon>
        <taxon>Ascomycota</taxon>
        <taxon>Pezizomycotina</taxon>
        <taxon>Dothideomycetes</taxon>
        <taxon>Pleosporomycetidae</taxon>
        <taxon>Pleosporales</taxon>
        <taxon>Massarineae</taxon>
        <taxon>Didymosphaeriaceae</taxon>
        <taxon>Pseudopithomyces</taxon>
    </lineage>
</organism>
<dbReference type="InterPro" id="IPR012336">
    <property type="entry name" value="Thioredoxin-like_fold"/>
</dbReference>
<evidence type="ECO:0000259" key="2">
    <source>
        <dbReference type="Pfam" id="PF17172"/>
    </source>
</evidence>
<dbReference type="InterPro" id="IPR050931">
    <property type="entry name" value="Mito_Protein_Transport_Metaxin"/>
</dbReference>
<accession>A0AAN6LX56</accession>
<dbReference type="SFLD" id="SFLDG01200">
    <property type="entry name" value="SUF1.1"/>
    <property type="match status" value="1"/>
</dbReference>
<comment type="similarity">
    <text evidence="1">Belongs to the FAX family.</text>
</comment>
<evidence type="ECO:0000313" key="3">
    <source>
        <dbReference type="EMBL" id="KAK3209378.1"/>
    </source>
</evidence>
<dbReference type="CDD" id="cd03193">
    <property type="entry name" value="GST_C_Metaxin"/>
    <property type="match status" value="1"/>
</dbReference>